<dbReference type="PROSITE" id="PS50110">
    <property type="entry name" value="RESPONSE_REGULATORY"/>
    <property type="match status" value="3"/>
</dbReference>
<keyword evidence="10" id="KW-1133">Transmembrane helix</keyword>
<evidence type="ECO:0000259" key="11">
    <source>
        <dbReference type="PROSITE" id="PS50109"/>
    </source>
</evidence>
<dbReference type="Gene3D" id="3.30.450.40">
    <property type="match status" value="1"/>
</dbReference>
<keyword evidence="10" id="KW-0812">Transmembrane</keyword>
<feature type="modified residue" description="4-aspartylphosphate" evidence="8">
    <location>
        <position position="898"/>
    </location>
</feature>
<accession>A0A969W8D1</accession>
<dbReference type="InterPro" id="IPR004358">
    <property type="entry name" value="Sig_transdc_His_kin-like_C"/>
</dbReference>
<comment type="caution">
    <text evidence="14">The sequence shown here is derived from an EMBL/GenBank/DDBJ whole genome shotgun (WGS) entry which is preliminary data.</text>
</comment>
<evidence type="ECO:0000259" key="13">
    <source>
        <dbReference type="PROSITE" id="PS50885"/>
    </source>
</evidence>
<dbReference type="CDD" id="cd06225">
    <property type="entry name" value="HAMP"/>
    <property type="match status" value="1"/>
</dbReference>
<feature type="transmembrane region" description="Helical" evidence="10">
    <location>
        <begin position="27"/>
        <end position="47"/>
    </location>
</feature>
<evidence type="ECO:0000256" key="9">
    <source>
        <dbReference type="SAM" id="Coils"/>
    </source>
</evidence>
<dbReference type="Pfam" id="PF00072">
    <property type="entry name" value="Response_reg"/>
    <property type="match status" value="3"/>
</dbReference>
<feature type="domain" description="Histidine kinase" evidence="11">
    <location>
        <begin position="550"/>
        <end position="783"/>
    </location>
</feature>
<evidence type="ECO:0000256" key="7">
    <source>
        <dbReference type="ARBA" id="ARBA00023012"/>
    </source>
</evidence>
<dbReference type="SMART" id="SM00388">
    <property type="entry name" value="HisKA"/>
    <property type="match status" value="1"/>
</dbReference>
<dbReference type="Gene3D" id="3.30.565.10">
    <property type="entry name" value="Histidine kinase-like ATPase, C-terminal domain"/>
    <property type="match status" value="1"/>
</dbReference>
<dbReference type="Pfam" id="PF00512">
    <property type="entry name" value="HisKA"/>
    <property type="match status" value="1"/>
</dbReference>
<dbReference type="InterPro" id="IPR036097">
    <property type="entry name" value="HisK_dim/P_sf"/>
</dbReference>
<dbReference type="SUPFAM" id="SSF52172">
    <property type="entry name" value="CheY-like"/>
    <property type="match status" value="3"/>
</dbReference>
<sequence length="1229" mass="134807">MAEQRHSRLSLSGTGTMIANSSIRTKVIWMLGLTMGLFVLTASSFLGNQREINDARQLADHTNVVLDRTADLLVQLLRQESNLRGYLLTHQEAFLAPYQAAEQSFDSDVAALLKLTVDNAEQQARYHRIADMMQQWRDEVAHPEVAFVQSSPRGDEARAMVATGRGRTMTDAIHMQINQAADTESALLKIRNGALSDQLDNTHELAIAALVLGFVFCVLSLLVAERTLATPMRRLTELTGRLSDGDLDLDVPYGRRGDEIGAIARAIESLRDAALQVRNREWLKNHLTQLGAHASKPREYNEFGQAVLSYLCPLLGAGYGVLLHAHEDGALQAIGGYGYTERRGQARVTRDGLTAECLRRGQPVTLKPVPDDYVRITSSLGNAAPRIVQFWPLRGATTTIGVLELASFAEFDERTTELVTEATAMLGLMLEALGNALRTRELLEESRAQSEELQASEEALRVQQEELRTANEALNTKNEALEEQGLRLRASEEELRAQTEELRTTNESLGEKSRELNAFNDRLLAFQQELEVKNRDLEQASRYKSEFLANMSHELRTPLNSLLILAKDLADNGTGNLTGEQVESAQIVYDSGRNLLNLINDILDLSKIEAGRMDVQWETVELQAITANAERNFRRVAQDRGLRFTVDIAAGLPPKIHSDGSRIAQILTNLLGNAFKFTHQGEVRLTIARADDDALPVLPGALQRERTVALTVQDSGIGIAAEKLARLFQPFEQGDGTTSRRYGGTGLGLSISRALAHLLGGDIVVGSTPGQGSRFTLLLPDDGAVDHAVNGDDTDVAPAHTALATALPVIEVPMPAAEPATVAEVPATEVPRVAQIPDDREQLQPGDTCILVVEDDGAFARVLADMTRRKGYRVLVATDGQSGLALARHYRPTGILLDVDLPVMSGWTVMEQLKADAATRQIPVHFVSANDDVSRGMAMGAVGFVTKPATRESLDAAFQRVLGSSEGTRRKVLVVEDDPVARRAVSHLLSKQPIDLHEADTAADGLDRISTQAYDCIILDLTLPDASGFEFLERLAQRGPVPPVVIYSARELTREEDLRLREYTDSIVIKGAQTPGRLLDEVSLFLHAVKKPSSPTSTAQTPSDLAERTVLVVDDDMRNVFALSKTLRGQGLKVHVAQDGHKALLQLEQHPEIECVLMDVMMPGMDGYEATREIRKQPQWRELPVIAVTAKAMKGDREKCLAAGANDYLTKPIDVDKLLSMMRAWLPPK</sequence>
<dbReference type="SMART" id="SM00387">
    <property type="entry name" value="HATPase_c"/>
    <property type="match status" value="1"/>
</dbReference>
<dbReference type="CDD" id="cd00082">
    <property type="entry name" value="HisKA"/>
    <property type="match status" value="1"/>
</dbReference>
<feature type="transmembrane region" description="Helical" evidence="10">
    <location>
        <begin position="205"/>
        <end position="224"/>
    </location>
</feature>
<feature type="domain" description="Response regulatory" evidence="12">
    <location>
        <begin position="971"/>
        <end position="1085"/>
    </location>
</feature>
<evidence type="ECO:0000256" key="2">
    <source>
        <dbReference type="ARBA" id="ARBA00004370"/>
    </source>
</evidence>
<keyword evidence="5" id="KW-0808">Transferase</keyword>
<dbReference type="Gene3D" id="1.10.287.130">
    <property type="match status" value="1"/>
</dbReference>
<dbReference type="Proteomes" id="UP000653472">
    <property type="component" value="Unassembled WGS sequence"/>
</dbReference>
<evidence type="ECO:0000256" key="5">
    <source>
        <dbReference type="ARBA" id="ARBA00022679"/>
    </source>
</evidence>
<dbReference type="InterPro" id="IPR007891">
    <property type="entry name" value="CHASE3"/>
</dbReference>
<evidence type="ECO:0000256" key="8">
    <source>
        <dbReference type="PROSITE-ProRule" id="PRU00169"/>
    </source>
</evidence>
<dbReference type="PRINTS" id="PR00344">
    <property type="entry name" value="BCTRLSENSOR"/>
</dbReference>
<keyword evidence="6" id="KW-0418">Kinase</keyword>
<feature type="domain" description="Response regulatory" evidence="12">
    <location>
        <begin position="1109"/>
        <end position="1226"/>
    </location>
</feature>
<dbReference type="CDD" id="cd19410">
    <property type="entry name" value="HK9-like_sensor"/>
    <property type="match status" value="1"/>
</dbReference>
<dbReference type="Gene3D" id="1.10.8.500">
    <property type="entry name" value="HAMP domain in histidine kinase"/>
    <property type="match status" value="1"/>
</dbReference>
<dbReference type="InterPro" id="IPR005467">
    <property type="entry name" value="His_kinase_dom"/>
</dbReference>
<keyword evidence="9" id="KW-0175">Coiled coil</keyword>
<dbReference type="InterPro" id="IPR003661">
    <property type="entry name" value="HisK_dim/P_dom"/>
</dbReference>
<evidence type="ECO:0000256" key="10">
    <source>
        <dbReference type="SAM" id="Phobius"/>
    </source>
</evidence>
<dbReference type="EC" id="2.7.13.3" evidence="3"/>
<dbReference type="Pfam" id="PF02518">
    <property type="entry name" value="HATPase_c"/>
    <property type="match status" value="1"/>
</dbReference>
<comment type="subcellular location">
    <subcellularLocation>
        <location evidence="2">Membrane</location>
    </subcellularLocation>
</comment>
<dbReference type="PROSITE" id="PS50109">
    <property type="entry name" value="HIS_KIN"/>
    <property type="match status" value="1"/>
</dbReference>
<dbReference type="InterPro" id="IPR003594">
    <property type="entry name" value="HATPase_dom"/>
</dbReference>
<dbReference type="SMART" id="SM00448">
    <property type="entry name" value="REC"/>
    <property type="match status" value="3"/>
</dbReference>
<evidence type="ECO:0000256" key="4">
    <source>
        <dbReference type="ARBA" id="ARBA00022553"/>
    </source>
</evidence>
<dbReference type="Pfam" id="PF13185">
    <property type="entry name" value="GAF_2"/>
    <property type="match status" value="1"/>
</dbReference>
<keyword evidence="15" id="KW-1185">Reference proteome</keyword>
<dbReference type="FunFam" id="3.30.565.10:FF:000010">
    <property type="entry name" value="Sensor histidine kinase RcsC"/>
    <property type="match status" value="1"/>
</dbReference>
<feature type="domain" description="Response regulatory" evidence="12">
    <location>
        <begin position="849"/>
        <end position="962"/>
    </location>
</feature>
<dbReference type="InterPro" id="IPR003660">
    <property type="entry name" value="HAMP_dom"/>
</dbReference>
<dbReference type="Pfam" id="PF00672">
    <property type="entry name" value="HAMP"/>
    <property type="match status" value="1"/>
</dbReference>
<proteinExistence type="predicted"/>
<dbReference type="InterPro" id="IPR011006">
    <property type="entry name" value="CheY-like_superfamily"/>
</dbReference>
<comment type="catalytic activity">
    <reaction evidence="1">
        <text>ATP + protein L-histidine = ADP + protein N-phospho-L-histidine.</text>
        <dbReference type="EC" id="2.7.13.3"/>
    </reaction>
</comment>
<evidence type="ECO:0000259" key="12">
    <source>
        <dbReference type="PROSITE" id="PS50110"/>
    </source>
</evidence>
<dbReference type="SMART" id="SM00304">
    <property type="entry name" value="HAMP"/>
    <property type="match status" value="1"/>
</dbReference>
<dbReference type="PANTHER" id="PTHR45339">
    <property type="entry name" value="HYBRID SIGNAL TRANSDUCTION HISTIDINE KINASE J"/>
    <property type="match status" value="1"/>
</dbReference>
<dbReference type="CDD" id="cd17546">
    <property type="entry name" value="REC_hyHK_CKI1_RcsC-like"/>
    <property type="match status" value="1"/>
</dbReference>
<dbReference type="CDD" id="cd00156">
    <property type="entry name" value="REC"/>
    <property type="match status" value="1"/>
</dbReference>
<dbReference type="InterPro" id="IPR001789">
    <property type="entry name" value="Sig_transdc_resp-reg_receiver"/>
</dbReference>
<evidence type="ECO:0000256" key="1">
    <source>
        <dbReference type="ARBA" id="ARBA00000085"/>
    </source>
</evidence>
<feature type="modified residue" description="4-aspartylphosphate" evidence="8">
    <location>
        <position position="1020"/>
    </location>
</feature>
<dbReference type="SUPFAM" id="SSF158472">
    <property type="entry name" value="HAMP domain-like"/>
    <property type="match status" value="1"/>
</dbReference>
<feature type="modified residue" description="4-aspartylphosphate" evidence="8">
    <location>
        <position position="1159"/>
    </location>
</feature>
<dbReference type="RefSeq" id="WP_168147832.1">
    <property type="nucleotide sequence ID" value="NZ_JAAVXB010000004.1"/>
</dbReference>
<dbReference type="GO" id="GO:0000155">
    <property type="term" value="F:phosphorelay sensor kinase activity"/>
    <property type="evidence" value="ECO:0007669"/>
    <property type="project" value="InterPro"/>
</dbReference>
<evidence type="ECO:0000313" key="14">
    <source>
        <dbReference type="EMBL" id="NKF22586.1"/>
    </source>
</evidence>
<dbReference type="SUPFAM" id="SSF55874">
    <property type="entry name" value="ATPase domain of HSP90 chaperone/DNA topoisomerase II/histidine kinase"/>
    <property type="match status" value="1"/>
</dbReference>
<dbReference type="Gene3D" id="3.40.50.2300">
    <property type="match status" value="3"/>
</dbReference>
<dbReference type="AlphaFoldDB" id="A0A969W8D1"/>
<gene>
    <name evidence="14" type="ORF">G7Y82_09665</name>
</gene>
<dbReference type="InterPro" id="IPR003018">
    <property type="entry name" value="GAF"/>
</dbReference>
<evidence type="ECO:0000256" key="6">
    <source>
        <dbReference type="ARBA" id="ARBA00022777"/>
    </source>
</evidence>
<keyword evidence="4 8" id="KW-0597">Phosphoprotein</keyword>
<dbReference type="InterPro" id="IPR029016">
    <property type="entry name" value="GAF-like_dom_sf"/>
</dbReference>
<dbReference type="EMBL" id="JAAVXB010000004">
    <property type="protein sequence ID" value="NKF22586.1"/>
    <property type="molecule type" value="Genomic_DNA"/>
</dbReference>
<dbReference type="SUPFAM" id="SSF47384">
    <property type="entry name" value="Homodimeric domain of signal transducing histidine kinase"/>
    <property type="match status" value="1"/>
</dbReference>
<dbReference type="SUPFAM" id="SSF55781">
    <property type="entry name" value="GAF domain-like"/>
    <property type="match status" value="1"/>
</dbReference>
<organism evidence="14 15">
    <name type="scientific">Solimonas marina</name>
    <dbReference type="NCBI Taxonomy" id="2714601"/>
    <lineage>
        <taxon>Bacteria</taxon>
        <taxon>Pseudomonadati</taxon>
        <taxon>Pseudomonadota</taxon>
        <taxon>Gammaproteobacteria</taxon>
        <taxon>Nevskiales</taxon>
        <taxon>Nevskiaceae</taxon>
        <taxon>Solimonas</taxon>
    </lineage>
</organism>
<protein>
    <recommendedName>
        <fullName evidence="3">histidine kinase</fullName>
        <ecNumber evidence="3">2.7.13.3</ecNumber>
    </recommendedName>
</protein>
<evidence type="ECO:0000313" key="15">
    <source>
        <dbReference type="Proteomes" id="UP000653472"/>
    </source>
</evidence>
<dbReference type="GO" id="GO:0016020">
    <property type="term" value="C:membrane"/>
    <property type="evidence" value="ECO:0007669"/>
    <property type="project" value="UniProtKB-SubCell"/>
</dbReference>
<evidence type="ECO:0000256" key="3">
    <source>
        <dbReference type="ARBA" id="ARBA00012438"/>
    </source>
</evidence>
<dbReference type="InterPro" id="IPR036890">
    <property type="entry name" value="HATPase_C_sf"/>
</dbReference>
<feature type="domain" description="HAMP" evidence="13">
    <location>
        <begin position="226"/>
        <end position="279"/>
    </location>
</feature>
<dbReference type="Pfam" id="PF05227">
    <property type="entry name" value="CHASE3"/>
    <property type="match status" value="1"/>
</dbReference>
<keyword evidence="7" id="KW-0902">Two-component regulatory system</keyword>
<dbReference type="PANTHER" id="PTHR45339:SF1">
    <property type="entry name" value="HYBRID SIGNAL TRANSDUCTION HISTIDINE KINASE J"/>
    <property type="match status" value="1"/>
</dbReference>
<name>A0A969W8D1_9GAMM</name>
<dbReference type="PROSITE" id="PS50885">
    <property type="entry name" value="HAMP"/>
    <property type="match status" value="1"/>
</dbReference>
<dbReference type="CDD" id="cd16922">
    <property type="entry name" value="HATPase_EvgS-ArcB-TorS-like"/>
    <property type="match status" value="1"/>
</dbReference>
<feature type="coiled-coil region" evidence="9">
    <location>
        <begin position="443"/>
        <end position="512"/>
    </location>
</feature>
<keyword evidence="10" id="KW-0472">Membrane</keyword>
<reference evidence="14" key="1">
    <citation type="submission" date="2020-03" db="EMBL/GenBank/DDBJ databases">
        <title>Solimonas marina sp. nov., isolated from deep seawater of the Pacific Ocean.</title>
        <authorList>
            <person name="Liu X."/>
            <person name="Lai Q."/>
            <person name="Sun F."/>
            <person name="Gai Y."/>
            <person name="Li G."/>
            <person name="Shao Z."/>
        </authorList>
    </citation>
    <scope>NUCLEOTIDE SEQUENCE</scope>
    <source>
        <strain evidence="14">C16B3</strain>
    </source>
</reference>